<dbReference type="InterPro" id="IPR043129">
    <property type="entry name" value="ATPase_NBD"/>
</dbReference>
<protein>
    <submittedName>
        <fullName evidence="2">Glucokinase</fullName>
    </submittedName>
</protein>
<dbReference type="PANTHER" id="PTHR18964:SF149">
    <property type="entry name" value="BIFUNCTIONAL UDP-N-ACETYLGLUCOSAMINE 2-EPIMERASE_N-ACETYLMANNOSAMINE KINASE"/>
    <property type="match status" value="1"/>
</dbReference>
<reference evidence="2 3" key="1">
    <citation type="journal article" date="2022" name="Int. J. Syst. Evol. Microbiol.">
        <title>Neobacillus kokaensis sp. nov., isolated from soil.</title>
        <authorList>
            <person name="Yuki K."/>
            <person name="Matsubara H."/>
            <person name="Yamaguchi S."/>
        </authorList>
    </citation>
    <scope>NUCLEOTIDE SEQUENCE [LARGE SCALE GENOMIC DNA]</scope>
    <source>
        <strain evidence="2 3">LOB 377</strain>
    </source>
</reference>
<sequence length="301" mass="32735">MKKAIGIDIGGTKIAAGIVSETGELLQRAEVKSDVSDRELMFTRVVEAVEQVLKDASLSVADMEGIGVGVPGKVDREQGIAVYQNNLPWAEFPVASRLREQFGLKNITIDNDVCMAAFAEWKHAKGKQDETFVYVTISTGIACSIIHQGSFFRGAGFAGEFGLIPVLSKTAGNRLERLEFVSAGPAIGKLAQSRLQTANLTTKDVFEQFQAGASEYQPIIDEVTDNWAQGLYSISCLLDPHEIVFGGSVIANNPFLLELIKEKLKAHQIPEQQHLLNRMSISTIKQDNGVIGAGLRGFEKI</sequence>
<dbReference type="InterPro" id="IPR000600">
    <property type="entry name" value="ROK"/>
</dbReference>
<dbReference type="EMBL" id="BNDS01000022">
    <property type="protein sequence ID" value="GHI00434.1"/>
    <property type="molecule type" value="Genomic_DNA"/>
</dbReference>
<dbReference type="Gene3D" id="3.30.420.40">
    <property type="match status" value="2"/>
</dbReference>
<evidence type="ECO:0000256" key="1">
    <source>
        <dbReference type="ARBA" id="ARBA00006479"/>
    </source>
</evidence>
<dbReference type="Pfam" id="PF00480">
    <property type="entry name" value="ROK"/>
    <property type="match status" value="1"/>
</dbReference>
<comment type="caution">
    <text evidence="2">The sequence shown here is derived from an EMBL/GenBank/DDBJ whole genome shotgun (WGS) entry which is preliminary data.</text>
</comment>
<evidence type="ECO:0000313" key="2">
    <source>
        <dbReference type="EMBL" id="GHI00434.1"/>
    </source>
</evidence>
<dbReference type="SUPFAM" id="SSF53067">
    <property type="entry name" value="Actin-like ATPase domain"/>
    <property type="match status" value="1"/>
</dbReference>
<gene>
    <name evidence="2" type="primary">glkA2</name>
    <name evidence="2" type="ORF">AM1BK_39760</name>
</gene>
<evidence type="ECO:0000313" key="3">
    <source>
        <dbReference type="Proteomes" id="UP000637074"/>
    </source>
</evidence>
<comment type="similarity">
    <text evidence="1">Belongs to the ROK (NagC/XylR) family.</text>
</comment>
<accession>A0ABQ3N675</accession>
<keyword evidence="3" id="KW-1185">Reference proteome</keyword>
<dbReference type="Proteomes" id="UP000637074">
    <property type="component" value="Unassembled WGS sequence"/>
</dbReference>
<name>A0ABQ3N675_9BACI</name>
<proteinExistence type="inferred from homology"/>
<dbReference type="PANTHER" id="PTHR18964">
    <property type="entry name" value="ROK (REPRESSOR, ORF, KINASE) FAMILY"/>
    <property type="match status" value="1"/>
</dbReference>
<dbReference type="RefSeq" id="WP_191275849.1">
    <property type="nucleotide sequence ID" value="NZ_BNDS01000022.1"/>
</dbReference>
<organism evidence="2 3">
    <name type="scientific">Neobacillus kokaensis</name>
    <dbReference type="NCBI Taxonomy" id="2759023"/>
    <lineage>
        <taxon>Bacteria</taxon>
        <taxon>Bacillati</taxon>
        <taxon>Bacillota</taxon>
        <taxon>Bacilli</taxon>
        <taxon>Bacillales</taxon>
        <taxon>Bacillaceae</taxon>
        <taxon>Neobacillus</taxon>
    </lineage>
</organism>